<evidence type="ECO:0000256" key="7">
    <source>
        <dbReference type="ARBA" id="ARBA00022847"/>
    </source>
</evidence>
<sequence length="672" mass="74793">MKTIAENALFRTAGTPASTLNPEEQVIMREKLNGTDIGVLVAYFVFVLFVALWAMYKTKRSTVKGYFLAGRNMTWCPIGASLFASNVGSGHFIGLAGSAASSGIAVSAYEWSGMYALMMLAWLFLPIYIAAGVTTMPEYLLKRFGGQRIHFIIAMLSLFAYIFTKISVDIYAGTIFIQLALQWDLYIAVIGLLIITAIYTVGGGLAAVIYTDTLQTGIMLLGALVLMIYAFIEVDGYSGLKKKYFLAIPKLHVTNSSCGMPRHDAFHVFRDPVNSEYPWSGVTFGATVLSTWYWCTDQVIVQRSLSAKSITHAKGGSLFAAYLKIFPIFIMVFPGMISRVLYPDLVACPDEHSCRRVCGNPIGCFDIAYPLLVMKLLPEGARGLIVAVMIAALMSSLTSIFNSASTLFTMDIWHHVRPHCSEWELMIVGRIFVLILVVVSVLWIPLVQASQGGQLFIYIQSITSYLTPPIAVVFVSGCFWKRANENGAFWSLAAGFFVGFTRLILDFIYSAPPCGAADTRPLVNSKVHFLHFALILTLVSLIVMVVMSFSSPAPQPEKICQLTWYTRFDKPPEKGSEENVAITEDTQQQPDEHITHHITNEEDVIKQGVKSKLKRFSMWFCGMNTKRVDAAFVMDEEKNTLTLYESRCMRYVVNINLVICMCSTIFLYAYFA</sequence>
<comment type="catalytic activity">
    <reaction evidence="15">
        <text>1D-chiro-inositol(out) + 2 Na(+)(out) = 1D-chiro-inositol(in) + 2 Na(+)(in)</text>
        <dbReference type="Rhea" id="RHEA:73315"/>
        <dbReference type="ChEBI" id="CHEBI:27372"/>
        <dbReference type="ChEBI" id="CHEBI:29101"/>
    </reaction>
</comment>
<dbReference type="PANTHER" id="PTHR11819">
    <property type="entry name" value="SOLUTE CARRIER FAMILY 5"/>
    <property type="match status" value="1"/>
</dbReference>
<dbReference type="GO" id="GO:0016324">
    <property type="term" value="C:apical plasma membrane"/>
    <property type="evidence" value="ECO:0007669"/>
    <property type="project" value="UniProtKB-SubCell"/>
</dbReference>
<feature type="transmembrane region" description="Helical" evidence="22">
    <location>
        <begin position="151"/>
        <end position="179"/>
    </location>
</feature>
<comment type="catalytic activity">
    <reaction evidence="13">
        <text>myo-inositol(out) + 2 Na(+)(out) = myo-inositol(in) + 2 Na(+)(in)</text>
        <dbReference type="Rhea" id="RHEA:72987"/>
        <dbReference type="ChEBI" id="CHEBI:17268"/>
        <dbReference type="ChEBI" id="CHEBI:29101"/>
    </reaction>
</comment>
<dbReference type="Pfam" id="PF00474">
    <property type="entry name" value="SSF"/>
    <property type="match status" value="1"/>
</dbReference>
<evidence type="ECO:0000256" key="16">
    <source>
        <dbReference type="ARBA" id="ARBA00036976"/>
    </source>
</evidence>
<feature type="transmembrane region" description="Helical" evidence="22">
    <location>
        <begin position="651"/>
        <end position="671"/>
    </location>
</feature>
<feature type="transmembrane region" description="Helical" evidence="22">
    <location>
        <begin position="277"/>
        <end position="295"/>
    </location>
</feature>
<keyword evidence="7" id="KW-0769">Symport</keyword>
<feature type="transmembrane region" description="Helical" evidence="22">
    <location>
        <begin position="529"/>
        <end position="549"/>
    </location>
</feature>
<evidence type="ECO:0000256" key="3">
    <source>
        <dbReference type="ARBA" id="ARBA00022448"/>
    </source>
</evidence>
<evidence type="ECO:0000256" key="20">
    <source>
        <dbReference type="ARBA" id="ARBA00045715"/>
    </source>
</evidence>
<evidence type="ECO:0000313" key="23">
    <source>
        <dbReference type="EMBL" id="CAK18999.1"/>
    </source>
</evidence>
<keyword evidence="12" id="KW-0739">Sodium transport</keyword>
<evidence type="ECO:0000256" key="6">
    <source>
        <dbReference type="ARBA" id="ARBA00022703"/>
    </source>
</evidence>
<keyword evidence="4" id="KW-1003">Cell membrane</keyword>
<feature type="transmembrane region" description="Helical" evidence="22">
    <location>
        <begin position="316"/>
        <end position="337"/>
    </location>
</feature>
<evidence type="ECO:0000256" key="2">
    <source>
        <dbReference type="ARBA" id="ARBA00006434"/>
    </source>
</evidence>
<dbReference type="InterPro" id="IPR001734">
    <property type="entry name" value="Na/solute_symporter"/>
</dbReference>
<evidence type="ECO:0000256" key="14">
    <source>
        <dbReference type="ARBA" id="ARBA00036672"/>
    </source>
</evidence>
<name>Q1JR73_LEUER</name>
<evidence type="ECO:0000256" key="10">
    <source>
        <dbReference type="ARBA" id="ARBA00023065"/>
    </source>
</evidence>
<keyword evidence="3" id="KW-0813">Transport</keyword>
<dbReference type="EMBL" id="AM263060">
    <property type="protein sequence ID" value="CAK18999.1"/>
    <property type="molecule type" value="mRNA"/>
</dbReference>
<feature type="transmembrane region" description="Helical" evidence="22">
    <location>
        <begin position="456"/>
        <end position="480"/>
    </location>
</feature>
<dbReference type="GO" id="GO:0005412">
    <property type="term" value="F:D-glucose:sodium symporter activity"/>
    <property type="evidence" value="ECO:0007669"/>
    <property type="project" value="TreeGrafter"/>
</dbReference>
<comment type="catalytic activity">
    <reaction evidence="14">
        <text>D-glucose(out) + 2 Na(+)(out) = D-glucose(in) + 2 Na(+)(in)</text>
        <dbReference type="Rhea" id="RHEA:70495"/>
        <dbReference type="ChEBI" id="CHEBI:4167"/>
        <dbReference type="ChEBI" id="CHEBI:29101"/>
    </reaction>
</comment>
<comment type="subcellular location">
    <subcellularLocation>
        <location evidence="1">Apical cell membrane</location>
        <topology evidence="1">Multi-pass membrane protein</topology>
    </subcellularLocation>
</comment>
<evidence type="ECO:0000256" key="13">
    <source>
        <dbReference type="ARBA" id="ARBA00036654"/>
    </source>
</evidence>
<keyword evidence="5 22" id="KW-0812">Transmembrane</keyword>
<evidence type="ECO:0000256" key="18">
    <source>
        <dbReference type="ARBA" id="ARBA00042834"/>
    </source>
</evidence>
<feature type="transmembrane region" description="Helical" evidence="22">
    <location>
        <begin position="487"/>
        <end position="509"/>
    </location>
</feature>
<dbReference type="GO" id="GO:0006915">
    <property type="term" value="P:apoptotic process"/>
    <property type="evidence" value="ECO:0007669"/>
    <property type="project" value="UniProtKB-KW"/>
</dbReference>
<evidence type="ECO:0000256" key="22">
    <source>
        <dbReference type="SAM" id="Phobius"/>
    </source>
</evidence>
<comment type="function">
    <text evidence="20">Involved in the sodium-dependent cotransport of myo-inositol (MI) with a Na(+):MI stoichiometry of 2:1. Exclusively responsible for apical MI transport and absorption in intestine. Can also transport D-chiro-inositol (DCI) but not L-fucose. Exhibits stereospecific cotransport of both D-glucose and D-xylose. May induce apoptosis through the TNF-alpha, PDCD1 pathway. May play a role in the regulation of MI concentration in serum, involving reabsorption in at least the proximal tubule of the kidney.</text>
</comment>
<dbReference type="PROSITE" id="PS50283">
    <property type="entry name" value="NA_SOLUT_SYMP_3"/>
    <property type="match status" value="1"/>
</dbReference>
<accession>Q1JR73</accession>
<organism evidence="23">
    <name type="scientific">Leucoraja erinaceus</name>
    <name type="common">Little skate</name>
    <name type="synonym">Raja erinacea</name>
    <dbReference type="NCBI Taxonomy" id="7782"/>
    <lineage>
        <taxon>Eukaryota</taxon>
        <taxon>Metazoa</taxon>
        <taxon>Chordata</taxon>
        <taxon>Craniata</taxon>
        <taxon>Vertebrata</taxon>
        <taxon>Chondrichthyes</taxon>
        <taxon>Elasmobranchii</taxon>
        <taxon>Batoidea</taxon>
        <taxon>Rajiformes</taxon>
        <taxon>Rajidae</taxon>
        <taxon>Leucoraja</taxon>
    </lineage>
</organism>
<evidence type="ECO:0000256" key="15">
    <source>
        <dbReference type="ARBA" id="ARBA00036849"/>
    </source>
</evidence>
<evidence type="ECO:0000256" key="11">
    <source>
        <dbReference type="ARBA" id="ARBA00023136"/>
    </source>
</evidence>
<dbReference type="NCBIfam" id="TIGR00813">
    <property type="entry name" value="sss"/>
    <property type="match status" value="1"/>
</dbReference>
<feature type="transmembrane region" description="Helical" evidence="22">
    <location>
        <begin position="425"/>
        <end position="444"/>
    </location>
</feature>
<keyword evidence="10" id="KW-0406">Ion transport</keyword>
<feature type="transmembrane region" description="Helical" evidence="22">
    <location>
        <begin position="37"/>
        <end position="56"/>
    </location>
</feature>
<evidence type="ECO:0000256" key="19">
    <source>
        <dbReference type="ARBA" id="ARBA00043206"/>
    </source>
</evidence>
<keyword evidence="11 22" id="KW-0472">Membrane</keyword>
<dbReference type="Gene3D" id="1.20.1730.10">
    <property type="entry name" value="Sodium/glucose cotransporter"/>
    <property type="match status" value="1"/>
</dbReference>
<reference evidence="23" key="1">
    <citation type="submission" date="2006-05" db="EMBL/GenBank/DDBJ databases">
        <title>Natrium/D-Glucose cotransporter (SGLT) in fruehen vertebraten [Sodium/D-glucose cotransporters (SGLT) in early vertebrates] (in German).</title>
        <authorList>
            <person name="Althoff T."/>
        </authorList>
    </citation>
    <scope>NUCLEOTIDE SEQUENCE</scope>
    <source>
        <tissue evidence="23">Kidney</tissue>
    </source>
</reference>
<comment type="catalytic activity">
    <reaction evidence="16">
        <text>D-xylose(out) + 2 Na(+)(out) = D-xylose(in) + 2 Na(+)(in)</text>
        <dbReference type="Rhea" id="RHEA:73367"/>
        <dbReference type="ChEBI" id="CHEBI:29101"/>
        <dbReference type="ChEBI" id="CHEBI:53455"/>
    </reaction>
</comment>
<comment type="similarity">
    <text evidence="2 21">Belongs to the sodium:solute symporter (SSF) (TC 2.A.21) family.</text>
</comment>
<feature type="transmembrane region" description="Helical" evidence="22">
    <location>
        <begin position="384"/>
        <end position="404"/>
    </location>
</feature>
<feature type="transmembrane region" description="Helical" evidence="22">
    <location>
        <begin position="216"/>
        <end position="232"/>
    </location>
</feature>
<dbReference type="InterPro" id="IPR038377">
    <property type="entry name" value="Na/Glc_symporter_sf"/>
</dbReference>
<protein>
    <recommendedName>
        <fullName evidence="17">Sodium/myo-inositol cotransporter 2</fullName>
    </recommendedName>
    <alternativeName>
        <fullName evidence="19">Sodium/myo-inositol transporter 2</fullName>
    </alternativeName>
    <alternativeName>
        <fullName evidence="18">Solute carrier family 5 member 11</fullName>
    </alternativeName>
</protein>
<evidence type="ECO:0000256" key="5">
    <source>
        <dbReference type="ARBA" id="ARBA00022692"/>
    </source>
</evidence>
<gene>
    <name evidence="23" type="primary">slc5a11</name>
</gene>
<evidence type="ECO:0000256" key="17">
    <source>
        <dbReference type="ARBA" id="ARBA00039861"/>
    </source>
</evidence>
<evidence type="ECO:0000256" key="9">
    <source>
        <dbReference type="ARBA" id="ARBA00023053"/>
    </source>
</evidence>
<evidence type="ECO:0000256" key="12">
    <source>
        <dbReference type="ARBA" id="ARBA00023201"/>
    </source>
</evidence>
<evidence type="ECO:0000256" key="21">
    <source>
        <dbReference type="RuleBase" id="RU362091"/>
    </source>
</evidence>
<dbReference type="PANTHER" id="PTHR11819:SF171">
    <property type="entry name" value="SODIUM_MYO-INOSITOL COTRANSPORTER 2"/>
    <property type="match status" value="1"/>
</dbReference>
<proteinExistence type="evidence at transcript level"/>
<evidence type="ECO:0000256" key="1">
    <source>
        <dbReference type="ARBA" id="ARBA00004424"/>
    </source>
</evidence>
<keyword evidence="9" id="KW-0915">Sodium</keyword>
<keyword evidence="6" id="KW-0053">Apoptosis</keyword>
<dbReference type="AlphaFoldDB" id="Q1JR73"/>
<evidence type="ECO:0000256" key="8">
    <source>
        <dbReference type="ARBA" id="ARBA00022989"/>
    </source>
</evidence>
<keyword evidence="8 22" id="KW-1133">Transmembrane helix</keyword>
<feature type="transmembrane region" description="Helical" evidence="22">
    <location>
        <begin position="77"/>
        <end position="100"/>
    </location>
</feature>
<evidence type="ECO:0000256" key="4">
    <source>
        <dbReference type="ARBA" id="ARBA00022475"/>
    </source>
</evidence>
<feature type="transmembrane region" description="Helical" evidence="22">
    <location>
        <begin position="112"/>
        <end position="131"/>
    </location>
</feature>
<feature type="transmembrane region" description="Helical" evidence="22">
    <location>
        <begin position="185"/>
        <end position="209"/>
    </location>
</feature>